<dbReference type="AlphaFoldDB" id="A0A1F6D7B9"/>
<sequence>MGRIQGLWQKIKNWSEDAIGEWGLIAIVLLLGLASFGLGRLSALEQAKPVVSIQESVIEGEPRAMHVGGLLVASRRGSAYHYPWCPGAATIAESNKIWFSSEEAALRAGYAPAKNCKGLEAR</sequence>
<proteinExistence type="predicted"/>
<dbReference type="EMBL" id="MFKX01000029">
    <property type="protein sequence ID" value="OGG57333.1"/>
    <property type="molecule type" value="Genomic_DNA"/>
</dbReference>
<dbReference type="Proteomes" id="UP000177958">
    <property type="component" value="Unassembled WGS sequence"/>
</dbReference>
<gene>
    <name evidence="2" type="ORF">A2853_02330</name>
</gene>
<keyword evidence="1" id="KW-1133">Transmembrane helix</keyword>
<organism evidence="2 3">
    <name type="scientific">Candidatus Kaiserbacteria bacterium RIFCSPHIGHO2_01_FULL_55_17</name>
    <dbReference type="NCBI Taxonomy" id="1798484"/>
    <lineage>
        <taxon>Bacteria</taxon>
        <taxon>Candidatus Kaiseribacteriota</taxon>
    </lineage>
</organism>
<keyword evidence="1" id="KW-0812">Transmembrane</keyword>
<feature type="transmembrane region" description="Helical" evidence="1">
    <location>
        <begin position="22"/>
        <end position="39"/>
    </location>
</feature>
<accession>A0A1F6D7B9</accession>
<reference evidence="2 3" key="1">
    <citation type="journal article" date="2016" name="Nat. Commun.">
        <title>Thousands of microbial genomes shed light on interconnected biogeochemical processes in an aquifer system.</title>
        <authorList>
            <person name="Anantharaman K."/>
            <person name="Brown C.T."/>
            <person name="Hug L.A."/>
            <person name="Sharon I."/>
            <person name="Castelle C.J."/>
            <person name="Probst A.J."/>
            <person name="Thomas B.C."/>
            <person name="Singh A."/>
            <person name="Wilkins M.J."/>
            <person name="Karaoz U."/>
            <person name="Brodie E.L."/>
            <person name="Williams K.H."/>
            <person name="Hubbard S.S."/>
            <person name="Banfield J.F."/>
        </authorList>
    </citation>
    <scope>NUCLEOTIDE SEQUENCE [LARGE SCALE GENOMIC DNA]</scope>
</reference>
<dbReference type="Gene3D" id="3.40.10.10">
    <property type="entry name" value="DNA Methylphosphotriester Repair Domain"/>
    <property type="match status" value="1"/>
</dbReference>
<evidence type="ECO:0008006" key="4">
    <source>
        <dbReference type="Google" id="ProtNLM"/>
    </source>
</evidence>
<comment type="caution">
    <text evidence="2">The sequence shown here is derived from an EMBL/GenBank/DDBJ whole genome shotgun (WGS) entry which is preliminary data.</text>
</comment>
<dbReference type="InterPro" id="IPR035451">
    <property type="entry name" value="Ada-like_dom_sf"/>
</dbReference>
<evidence type="ECO:0000313" key="3">
    <source>
        <dbReference type="Proteomes" id="UP000177958"/>
    </source>
</evidence>
<name>A0A1F6D7B9_9BACT</name>
<evidence type="ECO:0000313" key="2">
    <source>
        <dbReference type="EMBL" id="OGG57333.1"/>
    </source>
</evidence>
<dbReference type="SUPFAM" id="SSF57884">
    <property type="entry name" value="Ada DNA repair protein, N-terminal domain (N-Ada 10)"/>
    <property type="match status" value="1"/>
</dbReference>
<evidence type="ECO:0000256" key="1">
    <source>
        <dbReference type="SAM" id="Phobius"/>
    </source>
</evidence>
<protein>
    <recommendedName>
        <fullName evidence="4">Ada DNA repair metal-binding domain-containing protein</fullName>
    </recommendedName>
</protein>
<keyword evidence="1" id="KW-0472">Membrane</keyword>